<evidence type="ECO:0000256" key="2">
    <source>
        <dbReference type="ARBA" id="ARBA00022723"/>
    </source>
</evidence>
<keyword evidence="4" id="KW-0862">Zinc</keyword>
<sequence length="344" mass="37033">MTDATLKSTEFTAMSRLTPDIDLNAEGKATGFVRVPHSVHRSAYGWIPIPIVRIKNGDGPNVLMQAGNHGDEWEGQIGLGNLIRSLSPKDIKGRLVILPSANFPAALEGRRTSPIDEGNLNRSFPGDAEGTITQQIAYWIEHALLPGFDYAFDFHSGGSSLTYIPSALAPRHQDAARMEKVMGLLKAFGAPVSYISAAPQGGGRTFTSASYRQGVVGMGTELGGGGLVTPGSLKVAEDGMRRVLAHVGLLQGPVPAPTKTRFTEIGGDDYYVYATDGGLFEPLVELGDEVKEGQPAGRIHFHHTPWREPEIVHFKRAGLVLCKRVPARCERGDCLFHLATDLAV</sequence>
<dbReference type="PANTHER" id="PTHR37326:SF1">
    <property type="entry name" value="BLL3975 PROTEIN"/>
    <property type="match status" value="1"/>
</dbReference>
<gene>
    <name evidence="6" type="ORF">LJ725_23220</name>
</gene>
<dbReference type="InterPro" id="IPR053138">
    <property type="entry name" value="N-alpha-Ac-DABA_deacetylase"/>
</dbReference>
<dbReference type="InterPro" id="IPR055438">
    <property type="entry name" value="AstE_AspA_cat"/>
</dbReference>
<dbReference type="RefSeq" id="WP_230553319.1">
    <property type="nucleotide sequence ID" value="NZ_JAJISD010000011.1"/>
</dbReference>
<dbReference type="Pfam" id="PF24827">
    <property type="entry name" value="AstE_AspA_cat"/>
    <property type="match status" value="1"/>
</dbReference>
<proteinExistence type="predicted"/>
<reference evidence="6 7" key="1">
    <citation type="submission" date="2021-11" db="EMBL/GenBank/DDBJ databases">
        <authorList>
            <person name="Lee D.-H."/>
            <person name="Kim S.-B."/>
        </authorList>
    </citation>
    <scope>NUCLEOTIDE SEQUENCE [LARGE SCALE GENOMIC DNA]</scope>
    <source>
        <strain evidence="6 7">KCTC 52223</strain>
    </source>
</reference>
<dbReference type="PIRSF" id="PIRSF039012">
    <property type="entry name" value="ASP"/>
    <property type="match status" value="1"/>
</dbReference>
<keyword evidence="2" id="KW-0479">Metal-binding</keyword>
<evidence type="ECO:0000313" key="6">
    <source>
        <dbReference type="EMBL" id="MCC8431896.1"/>
    </source>
</evidence>
<dbReference type="Proteomes" id="UP001198862">
    <property type="component" value="Unassembled WGS sequence"/>
</dbReference>
<accession>A0ABS8L297</accession>
<dbReference type="EMBL" id="JAJISD010000011">
    <property type="protein sequence ID" value="MCC8431896.1"/>
    <property type="molecule type" value="Genomic_DNA"/>
</dbReference>
<keyword evidence="7" id="KW-1185">Reference proteome</keyword>
<evidence type="ECO:0000256" key="1">
    <source>
        <dbReference type="ARBA" id="ARBA00001947"/>
    </source>
</evidence>
<evidence type="ECO:0000256" key="3">
    <source>
        <dbReference type="ARBA" id="ARBA00022801"/>
    </source>
</evidence>
<evidence type="ECO:0000259" key="5">
    <source>
        <dbReference type="Pfam" id="PF24827"/>
    </source>
</evidence>
<evidence type="ECO:0000256" key="4">
    <source>
        <dbReference type="ARBA" id="ARBA00022833"/>
    </source>
</evidence>
<dbReference type="SUPFAM" id="SSF53187">
    <property type="entry name" value="Zn-dependent exopeptidases"/>
    <property type="match status" value="1"/>
</dbReference>
<protein>
    <submittedName>
        <fullName evidence="6">Succinylglutamate desuccinylase/aspartoacylase family protein</fullName>
    </submittedName>
</protein>
<comment type="cofactor">
    <cofactor evidence="1">
        <name>Zn(2+)</name>
        <dbReference type="ChEBI" id="CHEBI:29105"/>
    </cofactor>
</comment>
<dbReference type="PANTHER" id="PTHR37326">
    <property type="entry name" value="BLL3975 PROTEIN"/>
    <property type="match status" value="1"/>
</dbReference>
<keyword evidence="3" id="KW-0378">Hydrolase</keyword>
<comment type="caution">
    <text evidence="6">The sequence shown here is derived from an EMBL/GenBank/DDBJ whole genome shotgun (WGS) entry which is preliminary data.</text>
</comment>
<feature type="domain" description="Succinylglutamate desuccinylase/Aspartoacylase catalytic" evidence="5">
    <location>
        <begin position="58"/>
        <end position="246"/>
    </location>
</feature>
<evidence type="ECO:0000313" key="7">
    <source>
        <dbReference type="Proteomes" id="UP001198862"/>
    </source>
</evidence>
<dbReference type="InterPro" id="IPR043795">
    <property type="entry name" value="N-alpha-Ac-DABA-like"/>
</dbReference>
<dbReference type="CDD" id="cd06252">
    <property type="entry name" value="M14_ASTE_ASPA-like"/>
    <property type="match status" value="1"/>
</dbReference>
<name>A0ABS8L297_9HYPH</name>
<dbReference type="Gene3D" id="3.40.630.10">
    <property type="entry name" value="Zn peptidases"/>
    <property type="match status" value="1"/>
</dbReference>
<organism evidence="6 7">
    <name type="scientific">Reyranella aquatilis</name>
    <dbReference type="NCBI Taxonomy" id="2035356"/>
    <lineage>
        <taxon>Bacteria</taxon>
        <taxon>Pseudomonadati</taxon>
        <taxon>Pseudomonadota</taxon>
        <taxon>Alphaproteobacteria</taxon>
        <taxon>Hyphomicrobiales</taxon>
        <taxon>Reyranellaceae</taxon>
        <taxon>Reyranella</taxon>
    </lineage>
</organism>